<organism evidence="1 2">
    <name type="scientific">Triticum urartu</name>
    <name type="common">Red wild einkorn</name>
    <name type="synonym">Crithodium urartu</name>
    <dbReference type="NCBI Taxonomy" id="4572"/>
    <lineage>
        <taxon>Eukaryota</taxon>
        <taxon>Viridiplantae</taxon>
        <taxon>Streptophyta</taxon>
        <taxon>Embryophyta</taxon>
        <taxon>Tracheophyta</taxon>
        <taxon>Spermatophyta</taxon>
        <taxon>Magnoliopsida</taxon>
        <taxon>Liliopsida</taxon>
        <taxon>Poales</taxon>
        <taxon>Poaceae</taxon>
        <taxon>BOP clade</taxon>
        <taxon>Pooideae</taxon>
        <taxon>Triticodae</taxon>
        <taxon>Triticeae</taxon>
        <taxon>Triticinae</taxon>
        <taxon>Triticum</taxon>
    </lineage>
</organism>
<accession>A0A8R7US82</accession>
<evidence type="ECO:0000313" key="2">
    <source>
        <dbReference type="Proteomes" id="UP000015106"/>
    </source>
</evidence>
<evidence type="ECO:0000313" key="1">
    <source>
        <dbReference type="EnsemblPlants" id="TuG1812G0600002519.01.T01"/>
    </source>
</evidence>
<dbReference type="EnsemblPlants" id="TuG1812G0600002519.01.T02">
    <property type="protein sequence ID" value="TuG1812G0600002519.01.T02"/>
    <property type="gene ID" value="TuG1812G0600002519.01"/>
</dbReference>
<dbReference type="EnsemblPlants" id="TuG1812G0600002519.01.T01">
    <property type="protein sequence ID" value="TuG1812G0600002519.01.T01"/>
    <property type="gene ID" value="TuG1812G0600002519.01"/>
</dbReference>
<dbReference type="Proteomes" id="UP000015106">
    <property type="component" value="Chromosome 6"/>
</dbReference>
<protein>
    <submittedName>
        <fullName evidence="1">Uncharacterized protein</fullName>
    </submittedName>
</protein>
<reference evidence="1" key="2">
    <citation type="submission" date="2018-03" db="EMBL/GenBank/DDBJ databases">
        <title>The Triticum urartu genome reveals the dynamic nature of wheat genome evolution.</title>
        <authorList>
            <person name="Ling H."/>
            <person name="Ma B."/>
            <person name="Shi X."/>
            <person name="Liu H."/>
            <person name="Dong L."/>
            <person name="Sun H."/>
            <person name="Cao Y."/>
            <person name="Gao Q."/>
            <person name="Zheng S."/>
            <person name="Li Y."/>
            <person name="Yu Y."/>
            <person name="Du H."/>
            <person name="Qi M."/>
            <person name="Li Y."/>
            <person name="Yu H."/>
            <person name="Cui Y."/>
            <person name="Wang N."/>
            <person name="Chen C."/>
            <person name="Wu H."/>
            <person name="Zhao Y."/>
            <person name="Zhang J."/>
            <person name="Li Y."/>
            <person name="Zhou W."/>
            <person name="Zhang B."/>
            <person name="Hu W."/>
            <person name="Eijk M."/>
            <person name="Tang J."/>
            <person name="Witsenboer H."/>
            <person name="Zhao S."/>
            <person name="Li Z."/>
            <person name="Zhang A."/>
            <person name="Wang D."/>
            <person name="Liang C."/>
        </authorList>
    </citation>
    <scope>NUCLEOTIDE SEQUENCE [LARGE SCALE GENOMIC DNA]</scope>
    <source>
        <strain evidence="1">cv. G1812</strain>
    </source>
</reference>
<dbReference type="AlphaFoldDB" id="A0A8R7US82"/>
<sequence>KTRCVVHIIEVESRSTWHLTVKRVCIATHVKAFTYHIDHLPAYTERIARSKETKEKERNSCSVTCRFTRCR</sequence>
<dbReference type="Gramene" id="TuG1812G0600002519.01.T02">
    <property type="protein sequence ID" value="TuG1812G0600002519.01.T02"/>
    <property type="gene ID" value="TuG1812G0600002519.01"/>
</dbReference>
<name>A0A8R7US82_TRIUA</name>
<reference evidence="1" key="3">
    <citation type="submission" date="2022-06" db="UniProtKB">
        <authorList>
            <consortium name="EnsemblPlants"/>
        </authorList>
    </citation>
    <scope>IDENTIFICATION</scope>
</reference>
<dbReference type="Gramene" id="TuG1812G0600002519.01.T01">
    <property type="protein sequence ID" value="TuG1812G0600002519.01.T01"/>
    <property type="gene ID" value="TuG1812G0600002519.01"/>
</dbReference>
<keyword evidence="2" id="KW-1185">Reference proteome</keyword>
<reference evidence="2" key="1">
    <citation type="journal article" date="2013" name="Nature">
        <title>Draft genome of the wheat A-genome progenitor Triticum urartu.</title>
        <authorList>
            <person name="Ling H.Q."/>
            <person name="Zhao S."/>
            <person name="Liu D."/>
            <person name="Wang J."/>
            <person name="Sun H."/>
            <person name="Zhang C."/>
            <person name="Fan H."/>
            <person name="Li D."/>
            <person name="Dong L."/>
            <person name="Tao Y."/>
            <person name="Gao C."/>
            <person name="Wu H."/>
            <person name="Li Y."/>
            <person name="Cui Y."/>
            <person name="Guo X."/>
            <person name="Zheng S."/>
            <person name="Wang B."/>
            <person name="Yu K."/>
            <person name="Liang Q."/>
            <person name="Yang W."/>
            <person name="Lou X."/>
            <person name="Chen J."/>
            <person name="Feng M."/>
            <person name="Jian J."/>
            <person name="Zhang X."/>
            <person name="Luo G."/>
            <person name="Jiang Y."/>
            <person name="Liu J."/>
            <person name="Wang Z."/>
            <person name="Sha Y."/>
            <person name="Zhang B."/>
            <person name="Wu H."/>
            <person name="Tang D."/>
            <person name="Shen Q."/>
            <person name="Xue P."/>
            <person name="Zou S."/>
            <person name="Wang X."/>
            <person name="Liu X."/>
            <person name="Wang F."/>
            <person name="Yang Y."/>
            <person name="An X."/>
            <person name="Dong Z."/>
            <person name="Zhang K."/>
            <person name="Zhang X."/>
            <person name="Luo M.C."/>
            <person name="Dvorak J."/>
            <person name="Tong Y."/>
            <person name="Wang J."/>
            <person name="Yang H."/>
            <person name="Li Z."/>
            <person name="Wang D."/>
            <person name="Zhang A."/>
            <person name="Wang J."/>
        </authorList>
    </citation>
    <scope>NUCLEOTIDE SEQUENCE</scope>
    <source>
        <strain evidence="2">cv. G1812</strain>
    </source>
</reference>
<proteinExistence type="predicted"/>